<dbReference type="EMBL" id="AGXJ01000016">
    <property type="protein sequence ID" value="EIY38238.1"/>
    <property type="molecule type" value="Genomic_DNA"/>
</dbReference>
<evidence type="ECO:0000313" key="2">
    <source>
        <dbReference type="Proteomes" id="UP000005974"/>
    </source>
</evidence>
<dbReference type="HOGENOM" id="CLU_061961_0_0_10"/>
<dbReference type="PATRIC" id="fig|997876.3.peg.924"/>
<protein>
    <submittedName>
        <fullName evidence="1">Uncharacterized protein</fullName>
    </submittedName>
</protein>
<evidence type="ECO:0000313" key="1">
    <source>
        <dbReference type="EMBL" id="EIY38238.1"/>
    </source>
</evidence>
<gene>
    <name evidence="1" type="ORF">HMPREF1064_00892</name>
</gene>
<comment type="caution">
    <text evidence="1">The sequence shown here is derived from an EMBL/GenBank/DDBJ whole genome shotgun (WGS) entry which is preliminary data.</text>
</comment>
<organism evidence="1 2">
    <name type="scientific">Phocaeicola dorei CL02T12C06</name>
    <dbReference type="NCBI Taxonomy" id="997876"/>
    <lineage>
        <taxon>Bacteria</taxon>
        <taxon>Pseudomonadati</taxon>
        <taxon>Bacteroidota</taxon>
        <taxon>Bacteroidia</taxon>
        <taxon>Bacteroidales</taxon>
        <taxon>Bacteroidaceae</taxon>
        <taxon>Phocaeicola</taxon>
    </lineage>
</organism>
<accession>I9R867</accession>
<dbReference type="AlphaFoldDB" id="I9R867"/>
<dbReference type="Proteomes" id="UP000005974">
    <property type="component" value="Unassembled WGS sequence"/>
</dbReference>
<keyword evidence="2" id="KW-1185">Reference proteome</keyword>
<name>I9R867_9BACT</name>
<proteinExistence type="predicted"/>
<reference evidence="1 2" key="1">
    <citation type="submission" date="2012-02" db="EMBL/GenBank/DDBJ databases">
        <title>The Genome Sequence of Bacteroides dorei CL02T12C06.</title>
        <authorList>
            <consortium name="The Broad Institute Genome Sequencing Platform"/>
            <person name="Earl A."/>
            <person name="Ward D."/>
            <person name="Feldgarden M."/>
            <person name="Gevers D."/>
            <person name="Zitomersky N.L."/>
            <person name="Coyne M.J."/>
            <person name="Comstock L.E."/>
            <person name="Young S.K."/>
            <person name="Zeng Q."/>
            <person name="Gargeya S."/>
            <person name="Fitzgerald M."/>
            <person name="Haas B."/>
            <person name="Abouelleil A."/>
            <person name="Alvarado L."/>
            <person name="Arachchi H.M."/>
            <person name="Berlin A."/>
            <person name="Chapman S.B."/>
            <person name="Gearin G."/>
            <person name="Goldberg J."/>
            <person name="Griggs A."/>
            <person name="Gujja S."/>
            <person name="Hansen M."/>
            <person name="Heiman D."/>
            <person name="Howarth C."/>
            <person name="Larimer J."/>
            <person name="Lui A."/>
            <person name="MacDonald P.J.P."/>
            <person name="McCowen C."/>
            <person name="Montmayeur A."/>
            <person name="Murphy C."/>
            <person name="Neiman D."/>
            <person name="Pearson M."/>
            <person name="Priest M."/>
            <person name="Roberts A."/>
            <person name="Saif S."/>
            <person name="Shea T."/>
            <person name="Sisk P."/>
            <person name="Stolte C."/>
            <person name="Sykes S."/>
            <person name="Wortman J."/>
            <person name="Nusbaum C."/>
            <person name="Birren B."/>
        </authorList>
    </citation>
    <scope>NUCLEOTIDE SEQUENCE [LARGE SCALE GENOMIC DNA]</scope>
    <source>
        <strain evidence="1 2">CL02T12C06</strain>
    </source>
</reference>
<sequence>MEQYCLKPKAGIPTLAYLGDVDIAKELLERQTLYMRTNKVRIDDPNSTSGYKEVPIGMNEEVTVTAVRVGSRAYPVKIVFQDKKGNTYYQPVAISKTNCGMADSDFIMENKNKYFPNSFSFSDANTKKSKNLMSKYGKKPVYLKAETECLDETDTPVRLPRYTQFTIKNIISQNNSPYIFLELEDIDGKNYKIKATFTHTSVVDVILQSDNYFTVLFGIGNLRAKYPNITEEVWNMISRGKVQKGMTTDECRLALGNPIRIHIVTGSHETWSYERKTLDFTNKKLDRIN</sequence>